<evidence type="ECO:0000256" key="4">
    <source>
        <dbReference type="ARBA" id="ARBA00023315"/>
    </source>
</evidence>
<sequence length="388" mass="40533">MPEAFVLDGLRTPIGRYGGVLADQRPDDLVARTLKTVVGRSGIDPTDIDEVILGSANQAGEDNRNVARMAVLLAGLPESVPAFTVNRLCASGMTAITNARQMIAAGDAEVVVAGGVESMTRAPWVTEKPSRAWSKPGRSWDTSIGWRFTNPAFGEDTTLSMPQTAERVAEQWKLGREELDDFAYASHQKALAAQEAGKFDPEILPIGDVAADEGPRADTTPEKLAKLRAIHGPGGVITAGNSSSLNDGAAVVVLVSERYAQKHGLDPRARVVSGASAGISPEIMGIGPVPATRKVLDRVGWGVGDLEAVELNEAFASQSLACIGDLGLAPETVNSFGGAIALGHPLGCSGARITLTLLNRLEQADAKRGLATMCVGVGQGSALLLERV</sequence>
<protein>
    <recommendedName>
        <fullName evidence="6">Probable acetyl-CoA acetyltransferase</fullName>
        <ecNumber evidence="2">2.3.1.9</ecNumber>
    </recommendedName>
    <alternativeName>
        <fullName evidence="5">Acetoacetyl-CoA thiolase</fullName>
    </alternativeName>
</protein>
<accession>A0A846RVF6</accession>
<keyword evidence="12" id="KW-1185">Reference proteome</keyword>
<evidence type="ECO:0000256" key="7">
    <source>
        <dbReference type="PIRSR" id="PIRSR000429-1"/>
    </source>
</evidence>
<feature type="domain" description="Thiolase C-terminal" evidence="10">
    <location>
        <begin position="266"/>
        <end position="387"/>
    </location>
</feature>
<evidence type="ECO:0000256" key="3">
    <source>
        <dbReference type="ARBA" id="ARBA00022679"/>
    </source>
</evidence>
<reference evidence="11 12" key="1">
    <citation type="submission" date="2020-03" db="EMBL/GenBank/DDBJ databases">
        <title>Sequencing the genomes of 1000 actinobacteria strains.</title>
        <authorList>
            <person name="Klenk H.-P."/>
        </authorList>
    </citation>
    <scope>NUCLEOTIDE SEQUENCE [LARGE SCALE GENOMIC DNA]</scope>
    <source>
        <strain evidence="11 12">DSM 18964</strain>
    </source>
</reference>
<dbReference type="InterPro" id="IPR020615">
    <property type="entry name" value="Thiolase_acyl_enz_int_AS"/>
</dbReference>
<dbReference type="SUPFAM" id="SSF53901">
    <property type="entry name" value="Thiolase-like"/>
    <property type="match status" value="2"/>
</dbReference>
<dbReference type="InterPro" id="IPR020613">
    <property type="entry name" value="Thiolase_CS"/>
</dbReference>
<dbReference type="PANTHER" id="PTHR18919">
    <property type="entry name" value="ACETYL-COA C-ACYLTRANSFERASE"/>
    <property type="match status" value="1"/>
</dbReference>
<dbReference type="PANTHER" id="PTHR18919:SF107">
    <property type="entry name" value="ACETYL-COA ACETYLTRANSFERASE, CYTOSOLIC"/>
    <property type="match status" value="1"/>
</dbReference>
<dbReference type="EMBL" id="JAATJN010000001">
    <property type="protein sequence ID" value="NJC55445.1"/>
    <property type="molecule type" value="Genomic_DNA"/>
</dbReference>
<dbReference type="InterPro" id="IPR016039">
    <property type="entry name" value="Thiolase-like"/>
</dbReference>
<dbReference type="PROSITE" id="PS00737">
    <property type="entry name" value="THIOLASE_2"/>
    <property type="match status" value="1"/>
</dbReference>
<name>A0A846RVF6_9MICO</name>
<dbReference type="InterPro" id="IPR020617">
    <property type="entry name" value="Thiolase_C"/>
</dbReference>
<gene>
    <name evidence="11" type="ORF">BKA07_000480</name>
</gene>
<dbReference type="AlphaFoldDB" id="A0A846RVF6"/>
<dbReference type="Proteomes" id="UP000576792">
    <property type="component" value="Unassembled WGS sequence"/>
</dbReference>
<evidence type="ECO:0000313" key="11">
    <source>
        <dbReference type="EMBL" id="NJC55445.1"/>
    </source>
</evidence>
<dbReference type="InterPro" id="IPR020616">
    <property type="entry name" value="Thiolase_N"/>
</dbReference>
<evidence type="ECO:0000256" key="6">
    <source>
        <dbReference type="ARBA" id="ARBA00040529"/>
    </source>
</evidence>
<feature type="domain" description="Thiolase N-terminal" evidence="9">
    <location>
        <begin position="5"/>
        <end position="257"/>
    </location>
</feature>
<dbReference type="GO" id="GO:0003985">
    <property type="term" value="F:acetyl-CoA C-acetyltransferase activity"/>
    <property type="evidence" value="ECO:0007669"/>
    <property type="project" value="UniProtKB-EC"/>
</dbReference>
<dbReference type="PROSITE" id="PS00099">
    <property type="entry name" value="THIOLASE_3"/>
    <property type="match status" value="1"/>
</dbReference>
<keyword evidence="3 8" id="KW-0808">Transferase</keyword>
<comment type="similarity">
    <text evidence="1 8">Belongs to the thiolase-like superfamily. Thiolase family.</text>
</comment>
<evidence type="ECO:0000256" key="5">
    <source>
        <dbReference type="ARBA" id="ARBA00030755"/>
    </source>
</evidence>
<dbReference type="RefSeq" id="WP_167949485.1">
    <property type="nucleotide sequence ID" value="NZ_BAAAPQ010000026.1"/>
</dbReference>
<evidence type="ECO:0000256" key="1">
    <source>
        <dbReference type="ARBA" id="ARBA00010982"/>
    </source>
</evidence>
<feature type="active site" description="Proton acceptor" evidence="7">
    <location>
        <position position="344"/>
    </location>
</feature>
<dbReference type="FunFam" id="3.40.47.10:FF:000010">
    <property type="entry name" value="Acetyl-CoA acetyltransferase (Thiolase)"/>
    <property type="match status" value="1"/>
</dbReference>
<dbReference type="Pfam" id="PF00108">
    <property type="entry name" value="Thiolase_N"/>
    <property type="match status" value="1"/>
</dbReference>
<evidence type="ECO:0000256" key="8">
    <source>
        <dbReference type="RuleBase" id="RU003557"/>
    </source>
</evidence>
<evidence type="ECO:0000313" key="12">
    <source>
        <dbReference type="Proteomes" id="UP000576792"/>
    </source>
</evidence>
<proteinExistence type="inferred from homology"/>
<dbReference type="InterPro" id="IPR020610">
    <property type="entry name" value="Thiolase_AS"/>
</dbReference>
<evidence type="ECO:0000259" key="9">
    <source>
        <dbReference type="Pfam" id="PF00108"/>
    </source>
</evidence>
<feature type="active site" description="Acyl-thioester intermediate" evidence="7">
    <location>
        <position position="89"/>
    </location>
</feature>
<comment type="caution">
    <text evidence="11">The sequence shown here is derived from an EMBL/GenBank/DDBJ whole genome shotgun (WGS) entry which is preliminary data.</text>
</comment>
<dbReference type="NCBIfam" id="TIGR01930">
    <property type="entry name" value="AcCoA-C-Actrans"/>
    <property type="match status" value="1"/>
</dbReference>
<dbReference type="CDD" id="cd00751">
    <property type="entry name" value="thiolase"/>
    <property type="match status" value="1"/>
</dbReference>
<evidence type="ECO:0000259" key="10">
    <source>
        <dbReference type="Pfam" id="PF02803"/>
    </source>
</evidence>
<dbReference type="EC" id="2.3.1.9" evidence="2"/>
<dbReference type="Pfam" id="PF02803">
    <property type="entry name" value="Thiolase_C"/>
    <property type="match status" value="1"/>
</dbReference>
<dbReference type="InterPro" id="IPR002155">
    <property type="entry name" value="Thiolase"/>
</dbReference>
<evidence type="ECO:0000256" key="2">
    <source>
        <dbReference type="ARBA" id="ARBA00012705"/>
    </source>
</evidence>
<organism evidence="11 12">
    <name type="scientific">Brevibacterium marinum</name>
    <dbReference type="NCBI Taxonomy" id="418643"/>
    <lineage>
        <taxon>Bacteria</taxon>
        <taxon>Bacillati</taxon>
        <taxon>Actinomycetota</taxon>
        <taxon>Actinomycetes</taxon>
        <taxon>Micrococcales</taxon>
        <taxon>Brevibacteriaceae</taxon>
        <taxon>Brevibacterium</taxon>
    </lineage>
</organism>
<dbReference type="PROSITE" id="PS00098">
    <property type="entry name" value="THIOLASE_1"/>
    <property type="match status" value="1"/>
</dbReference>
<feature type="active site" description="Proton acceptor" evidence="7">
    <location>
        <position position="374"/>
    </location>
</feature>
<dbReference type="Gene3D" id="3.40.47.10">
    <property type="match status" value="1"/>
</dbReference>
<dbReference type="PIRSF" id="PIRSF000429">
    <property type="entry name" value="Ac-CoA_Ac_transf"/>
    <property type="match status" value="1"/>
</dbReference>
<keyword evidence="4 8" id="KW-0012">Acyltransferase</keyword>